<dbReference type="GO" id="GO:0008237">
    <property type="term" value="F:metallopeptidase activity"/>
    <property type="evidence" value="ECO:0007669"/>
    <property type="project" value="UniProtKB-KW"/>
</dbReference>
<feature type="non-terminal residue" evidence="1">
    <location>
        <position position="1"/>
    </location>
</feature>
<keyword evidence="1" id="KW-0378">Hydrolase</keyword>
<sequence>WQVHSHKNMNDLFIPKLELDIKLTVPVNLAPISALKIESMKVEDGKKVVHLTGSERIDTELQLTKEVIYEDYGAESVNVLTNISDDGLNPAMKSFFVSRVMDFLQENLGSYPHRYLLSTQEDYASNPVYGLNQLPKFLRPFPEGFGYELKQLKTLTGNYLENTLMLNPRKDKWVYDGIQVYL</sequence>
<feature type="non-terminal residue" evidence="1">
    <location>
        <position position="182"/>
    </location>
</feature>
<dbReference type="EMBL" id="JAAVJR010000329">
    <property type="protein sequence ID" value="NJW54610.1"/>
    <property type="molecule type" value="Genomic_DNA"/>
</dbReference>
<reference evidence="1 2" key="1">
    <citation type="submission" date="2020-03" db="EMBL/GenBank/DDBJ databases">
        <title>Salinimicrobium sp. nov, isolated from SCS.</title>
        <authorList>
            <person name="Cao W.R."/>
        </authorList>
    </citation>
    <scope>NUCLEOTIDE SEQUENCE [LARGE SCALE GENOMIC DNA]</scope>
    <source>
        <strain evidence="2">J15B91</strain>
    </source>
</reference>
<gene>
    <name evidence="1" type="ORF">HC175_16990</name>
</gene>
<name>A0ABX1D2B9_9FLAO</name>
<accession>A0ABX1D2B9</accession>
<keyword evidence="2" id="KW-1185">Reference proteome</keyword>
<dbReference type="Proteomes" id="UP000703674">
    <property type="component" value="Unassembled WGS sequence"/>
</dbReference>
<comment type="caution">
    <text evidence="1">The sequence shown here is derived from an EMBL/GenBank/DDBJ whole genome shotgun (WGS) entry which is preliminary data.</text>
</comment>
<organism evidence="1 2">
    <name type="scientific">Salinimicrobium oceani</name>
    <dbReference type="NCBI Taxonomy" id="2722702"/>
    <lineage>
        <taxon>Bacteria</taxon>
        <taxon>Pseudomonadati</taxon>
        <taxon>Bacteroidota</taxon>
        <taxon>Flavobacteriia</taxon>
        <taxon>Flavobacteriales</taxon>
        <taxon>Flavobacteriaceae</taxon>
        <taxon>Salinimicrobium</taxon>
    </lineage>
</organism>
<evidence type="ECO:0000313" key="2">
    <source>
        <dbReference type="Proteomes" id="UP000703674"/>
    </source>
</evidence>
<keyword evidence="1" id="KW-0645">Protease</keyword>
<protein>
    <submittedName>
        <fullName evidence="1">Metalloprotease</fullName>
    </submittedName>
</protein>
<keyword evidence="1" id="KW-0482">Metalloprotease</keyword>
<proteinExistence type="predicted"/>
<evidence type="ECO:0000313" key="1">
    <source>
        <dbReference type="EMBL" id="NJW54610.1"/>
    </source>
</evidence>